<gene>
    <name evidence="2" type="ORF">FNV43_RR19670</name>
</gene>
<evidence type="ECO:0000313" key="3">
    <source>
        <dbReference type="Proteomes" id="UP000796880"/>
    </source>
</evidence>
<feature type="compositionally biased region" description="Basic and acidic residues" evidence="1">
    <location>
        <begin position="158"/>
        <end position="171"/>
    </location>
</feature>
<feature type="region of interest" description="Disordered" evidence="1">
    <location>
        <begin position="1"/>
        <end position="27"/>
    </location>
</feature>
<feature type="compositionally biased region" description="Basic and acidic residues" evidence="1">
    <location>
        <begin position="15"/>
        <end position="24"/>
    </location>
</feature>
<comment type="caution">
    <text evidence="2">The sequence shown here is derived from an EMBL/GenBank/DDBJ whole genome shotgun (WGS) entry which is preliminary data.</text>
</comment>
<organism evidence="2 3">
    <name type="scientific">Rhamnella rubrinervis</name>
    <dbReference type="NCBI Taxonomy" id="2594499"/>
    <lineage>
        <taxon>Eukaryota</taxon>
        <taxon>Viridiplantae</taxon>
        <taxon>Streptophyta</taxon>
        <taxon>Embryophyta</taxon>
        <taxon>Tracheophyta</taxon>
        <taxon>Spermatophyta</taxon>
        <taxon>Magnoliopsida</taxon>
        <taxon>eudicotyledons</taxon>
        <taxon>Gunneridae</taxon>
        <taxon>Pentapetalae</taxon>
        <taxon>rosids</taxon>
        <taxon>fabids</taxon>
        <taxon>Rosales</taxon>
        <taxon>Rhamnaceae</taxon>
        <taxon>rhamnoid group</taxon>
        <taxon>Rhamneae</taxon>
        <taxon>Rhamnella</taxon>
    </lineage>
</organism>
<feature type="compositionally biased region" description="Basic and acidic residues" evidence="1">
    <location>
        <begin position="195"/>
        <end position="214"/>
    </location>
</feature>
<evidence type="ECO:0000313" key="2">
    <source>
        <dbReference type="EMBL" id="KAF3436917.1"/>
    </source>
</evidence>
<dbReference type="Proteomes" id="UP000796880">
    <property type="component" value="Unassembled WGS sequence"/>
</dbReference>
<protein>
    <submittedName>
        <fullName evidence="2">Uncharacterized protein</fullName>
    </submittedName>
</protein>
<feature type="compositionally biased region" description="Low complexity" evidence="1">
    <location>
        <begin position="175"/>
        <end position="192"/>
    </location>
</feature>
<keyword evidence="3" id="KW-1185">Reference proteome</keyword>
<name>A0A8K0GPR1_9ROSA</name>
<dbReference type="EMBL" id="VOIH02000009">
    <property type="protein sequence ID" value="KAF3436917.1"/>
    <property type="molecule type" value="Genomic_DNA"/>
</dbReference>
<reference evidence="2" key="1">
    <citation type="submission" date="2020-03" db="EMBL/GenBank/DDBJ databases">
        <title>A high-quality chromosome-level genome assembly of a woody plant with both climbing and erect habits, Rhamnella rubrinervis.</title>
        <authorList>
            <person name="Lu Z."/>
            <person name="Yang Y."/>
            <person name="Zhu X."/>
            <person name="Sun Y."/>
        </authorList>
    </citation>
    <scope>NUCLEOTIDE SEQUENCE</scope>
    <source>
        <strain evidence="2">BYM</strain>
        <tissue evidence="2">Leaf</tissue>
    </source>
</reference>
<evidence type="ECO:0000256" key="1">
    <source>
        <dbReference type="SAM" id="MobiDB-lite"/>
    </source>
</evidence>
<feature type="region of interest" description="Disordered" evidence="1">
    <location>
        <begin position="156"/>
        <end position="214"/>
    </location>
</feature>
<accession>A0A8K0GPR1</accession>
<proteinExistence type="predicted"/>
<sequence>MESSHQAEEEEEEEKKETAEDKLHQKLMNLQQDWDSFKQRRSSSISYSAKKHSSNAMVKALQLLETSPRNLMSSLQHSMLSPNLEGAWKVRTNDFAVQEIIRERREAIERGKVKGRRRLFHDVDNDNDNDDATDQIMGFEDQSHNCDFEVRSVSFNNSDHENESDGSKDDQINPSRSEGCSYSGSSYSSSSSLADDLKVERDLMEQRDEERKVL</sequence>
<dbReference type="OrthoDB" id="1739873at2759"/>
<dbReference type="AlphaFoldDB" id="A0A8K0GPR1"/>